<dbReference type="Proteomes" id="UP000827976">
    <property type="component" value="Chromosome 15"/>
</dbReference>
<proteinExistence type="predicted"/>
<gene>
    <name evidence="1" type="ORF">IHE45_15G010700</name>
</gene>
<organism evidence="1 2">
    <name type="scientific">Dioscorea alata</name>
    <name type="common">Purple yam</name>
    <dbReference type="NCBI Taxonomy" id="55571"/>
    <lineage>
        <taxon>Eukaryota</taxon>
        <taxon>Viridiplantae</taxon>
        <taxon>Streptophyta</taxon>
        <taxon>Embryophyta</taxon>
        <taxon>Tracheophyta</taxon>
        <taxon>Spermatophyta</taxon>
        <taxon>Magnoliopsida</taxon>
        <taxon>Liliopsida</taxon>
        <taxon>Dioscoreales</taxon>
        <taxon>Dioscoreaceae</taxon>
        <taxon>Dioscorea</taxon>
    </lineage>
</organism>
<sequence>MRTSHGIILSSFLLLLLTIIFISISPTSGVHVNPTKMTTNHAFSINHHRHFHCHRRSFSSPPSRNKLQPHYWCMQDPPSSPELDIDPRYGVEKRLVPSGPNPLHN</sequence>
<evidence type="ECO:0000313" key="1">
    <source>
        <dbReference type="EMBL" id="KAH7660708.1"/>
    </source>
</evidence>
<name>A0ACB7UK01_DIOAL</name>
<protein>
    <submittedName>
        <fullName evidence="1">Aquaporin-like protein</fullName>
    </submittedName>
</protein>
<comment type="caution">
    <text evidence="1">The sequence shown here is derived from an EMBL/GenBank/DDBJ whole genome shotgun (WGS) entry which is preliminary data.</text>
</comment>
<keyword evidence="2" id="KW-1185">Reference proteome</keyword>
<dbReference type="EMBL" id="CM037025">
    <property type="protein sequence ID" value="KAH7660708.1"/>
    <property type="molecule type" value="Genomic_DNA"/>
</dbReference>
<evidence type="ECO:0000313" key="2">
    <source>
        <dbReference type="Proteomes" id="UP000827976"/>
    </source>
</evidence>
<reference evidence="2" key="1">
    <citation type="journal article" date="2022" name="Nat. Commun.">
        <title>Chromosome evolution and the genetic basis of agronomically important traits in greater yam.</title>
        <authorList>
            <person name="Bredeson J.V."/>
            <person name="Lyons J.B."/>
            <person name="Oniyinde I.O."/>
            <person name="Okereke N.R."/>
            <person name="Kolade O."/>
            <person name="Nnabue I."/>
            <person name="Nwadili C.O."/>
            <person name="Hribova E."/>
            <person name="Parker M."/>
            <person name="Nwogha J."/>
            <person name="Shu S."/>
            <person name="Carlson J."/>
            <person name="Kariba R."/>
            <person name="Muthemba S."/>
            <person name="Knop K."/>
            <person name="Barton G.J."/>
            <person name="Sherwood A.V."/>
            <person name="Lopez-Montes A."/>
            <person name="Asiedu R."/>
            <person name="Jamnadass R."/>
            <person name="Muchugi A."/>
            <person name="Goodstein D."/>
            <person name="Egesi C.N."/>
            <person name="Featherston J."/>
            <person name="Asfaw A."/>
            <person name="Simpson G.G."/>
            <person name="Dolezel J."/>
            <person name="Hendre P.S."/>
            <person name="Van Deynze A."/>
            <person name="Kumar P.L."/>
            <person name="Obidiegwu J.E."/>
            <person name="Bhattacharjee R."/>
            <person name="Rokhsar D.S."/>
        </authorList>
    </citation>
    <scope>NUCLEOTIDE SEQUENCE [LARGE SCALE GENOMIC DNA]</scope>
    <source>
        <strain evidence="2">cv. TDa95/00328</strain>
    </source>
</reference>
<accession>A0ACB7UK01</accession>